<dbReference type="OrthoDB" id="442731at2759"/>
<dbReference type="InterPro" id="IPR056820">
    <property type="entry name" value="TEN_TTR-like"/>
</dbReference>
<evidence type="ECO:0000256" key="10">
    <source>
        <dbReference type="ARBA" id="ARBA00023157"/>
    </source>
</evidence>
<feature type="transmembrane region" description="Helical" evidence="14">
    <location>
        <begin position="151"/>
        <end position="173"/>
    </location>
</feature>
<dbReference type="CDD" id="cd00054">
    <property type="entry name" value="EGF_CA"/>
    <property type="match status" value="1"/>
</dbReference>
<dbReference type="InterPro" id="IPR057629">
    <property type="entry name" value="Teneurin1-4_GBD"/>
</dbReference>
<keyword evidence="6 14" id="KW-0812">Transmembrane</keyword>
<evidence type="ECO:0000256" key="5">
    <source>
        <dbReference type="ARBA" id="ARBA00022536"/>
    </source>
</evidence>
<evidence type="ECO:0000256" key="7">
    <source>
        <dbReference type="ARBA" id="ARBA00022737"/>
    </source>
</evidence>
<dbReference type="Pfam" id="PF25023">
    <property type="entry name" value="TEN_YD-shell"/>
    <property type="match status" value="1"/>
</dbReference>
<evidence type="ECO:0000256" key="12">
    <source>
        <dbReference type="PROSITE-ProRule" id="PRU00076"/>
    </source>
</evidence>
<evidence type="ECO:0000256" key="2">
    <source>
        <dbReference type="ARBA" id="ARBA00004236"/>
    </source>
</evidence>
<evidence type="ECO:0000256" key="9">
    <source>
        <dbReference type="ARBA" id="ARBA00023136"/>
    </source>
</evidence>
<dbReference type="SMART" id="SM00181">
    <property type="entry name" value="EGF"/>
    <property type="match status" value="7"/>
</dbReference>
<dbReference type="GO" id="GO:0005886">
    <property type="term" value="C:plasma membrane"/>
    <property type="evidence" value="ECO:0007669"/>
    <property type="project" value="UniProtKB-SubCell"/>
</dbReference>
<keyword evidence="5 12" id="KW-0245">EGF-like domain</keyword>
<dbReference type="PANTHER" id="PTHR11219:SF72">
    <property type="entry name" value="TENEURIN-M"/>
    <property type="match status" value="1"/>
</dbReference>
<dbReference type="InterPro" id="IPR056822">
    <property type="entry name" value="TEN_NHL"/>
</dbReference>
<dbReference type="SUPFAM" id="SSF101898">
    <property type="entry name" value="NHL repeat"/>
    <property type="match status" value="1"/>
</dbReference>
<keyword evidence="9 14" id="KW-0472">Membrane</keyword>
<dbReference type="EMBL" id="HG994584">
    <property type="protein sequence ID" value="CAF2953287.1"/>
    <property type="molecule type" value="Genomic_DNA"/>
</dbReference>
<dbReference type="PROSITE" id="PS01186">
    <property type="entry name" value="EGF_2"/>
    <property type="match status" value="2"/>
</dbReference>
<dbReference type="InterPro" id="IPR000742">
    <property type="entry name" value="EGF"/>
</dbReference>
<evidence type="ECO:0000256" key="6">
    <source>
        <dbReference type="ARBA" id="ARBA00022692"/>
    </source>
</evidence>
<evidence type="ECO:0000313" key="16">
    <source>
        <dbReference type="EMBL" id="CAF2953287.1"/>
    </source>
</evidence>
<dbReference type="InterPro" id="IPR011042">
    <property type="entry name" value="6-blade_b-propeller_TolB-like"/>
</dbReference>
<dbReference type="Proteomes" id="UP000675881">
    <property type="component" value="Chromosome 5"/>
</dbReference>
<dbReference type="Pfam" id="PF25024">
    <property type="entry name" value="EGF_TEN"/>
    <property type="match status" value="1"/>
</dbReference>
<dbReference type="FunFam" id="2.10.25.10:FF:000021">
    <property type="entry name" value="Teneurin transmembrane protein 2"/>
    <property type="match status" value="2"/>
</dbReference>
<feature type="region of interest" description="Disordered" evidence="13">
    <location>
        <begin position="77"/>
        <end position="98"/>
    </location>
</feature>
<feature type="disulfide bond" evidence="12">
    <location>
        <begin position="454"/>
        <end position="463"/>
    </location>
</feature>
<feature type="domain" description="EGF-like" evidence="15">
    <location>
        <begin position="630"/>
        <end position="666"/>
    </location>
</feature>
<evidence type="ECO:0000256" key="3">
    <source>
        <dbReference type="ARBA" id="ARBA00009385"/>
    </source>
</evidence>
<gene>
    <name evidence="16" type="ORF">LSAA_9542</name>
</gene>
<dbReference type="Gene3D" id="2.10.25.10">
    <property type="entry name" value="Laminin"/>
    <property type="match status" value="5"/>
</dbReference>
<feature type="region of interest" description="Disordered" evidence="13">
    <location>
        <begin position="1"/>
        <end position="26"/>
    </location>
</feature>
<dbReference type="FunFam" id="2.10.25.10:FF:000013">
    <property type="entry name" value="Teneurin transmembrane protein 4"/>
    <property type="match status" value="1"/>
</dbReference>
<sequence length="2485" mass="278768">MESEYNNPYDSRGGGPEPENMNHYEAPSCLVRNPSGSLYIPSSNNDQMGNHTTLDSRLHYDSNFSPHHALTLTATGHRLQSTSSPCRSPDEKQGHIDRSTLSGYNSQALISNTRLGTGTATATGLRRSSPNSSSQYSQSHWRIKKDLGSRCSWKFVAIFFMLLSGILISALVYTTASNFLKYTYESAKACAVVESNIGDNLIMNEINDVVEDSLSQRNNEQVSSVPSENRQNVYESSKRYTNSLVKSLSLPPDGTTFSHLILGQKNIRNIPPYSYWNFQVSSLPFPFWNIPFMNLLHIFQSNYSSIKKLAHMLNWIFKSLVDHPLGSTLVKNAIPTLTINDLRDVLTGYRRTRESRTASLSIPTLNRKVSYYMESGHWFISLYNDDGDPQEIEFTSRVAEELTRNCPKGCSNHGECVLGQCQCASGYEGPDCSESICPILCSGNGDYEDGICRCYPGWKGSECHLRHDECEVPECGGRGKCVEGTCLCSRGYNGASCEKSDCEDPSCSGHGFCVDGSCICRKGWRGLKCDVIDNEARQCLPDCSGHGVFDLESQKCICHGEWTGRDCSKERCNLDCGPHGDCESGHCVCQEGWFGSHCSSRHCDPRCSAHGVCSNGTCLCTNGWNGKHCTLEGCPNNCNGHGQCKTNHNMDWECLCNSNWFGKGCDISMEQDCSDKRDNDGDGLTDCADPECCEDDVCASSLLCHTVSKPIDILLRKQPPAIYASFFERMKFIIEDKGLQSYVVDKAFNESRAAVVRGQVVTPSGMGLIGVRVSTTLPNEGFTLTRDDGWFDLMVNGGGPVMLRFGRNPFPSLKLIVYVPWNEVVVLDPVKLSSSNTAFAVPDIFKNTRPCPSHDVNKIRPVVLATWKHGFQGDIPSQSAVLVEPQALQESISLPDSDVFLVHHSARTPGYRSTIQLQLTPDEIPDTLIKVYVKITIEGVVHEKVFEADPSIRYTYAWDRLNEYRQRVYGVTTATVKVGYEYKECDLMWNIQTTKLSGHDMVGKDMGGWNFHVQHRYNYHSGILQRGDGNNVYLKYKPRVVTTLIGDGNTRSLECKPNECNGKISDGNKKLLGPKALTSAPDGSIYLADHNLIRKISPDRTITTLLKLNSSRVSYRFHMSHCTYSEELEQRETIYISQPESHQIIRIKNVLRNNHQGGILDEMEAKNLNVENNWEIVIGSGERCLPGDINNCGDGGYAKNARLAYPKGVAIGPGGRIYIADGNNIRVVNEKGIITTLVGHQFHRSTWKPVPCEGSLPLSEVQLLWPTELAISPLDGSLHFIDDNLVLKLTNDGRVAVVAGRPLHCPPPSENNEENGSLATSVSLIEPQSLKLGRMVKISFYAGKDSKCNCLDALCKCFDEDQYLASNAKFSWISSITVAPDGIIYIADQGNYRVRMVHSSVPSEKRDIDGEIFEVPDSDLQEIYVFNKFGQHILTKDIMTDVPKYKMSYTQATSNGHLSSIMDASGRKLIVMRDYKGNVKALQTSNGLKYTLQLSPQRTNLELFQAPSGYKVTFKYHESSGLIKSRLDSQEMAYSYTYDDYGRLIRTLKLGGESNVVFMNDGSTSRSSISIGTDKSLTVVEPWGRTTSIGTLPHPMIAKEDPIMGDSFPMPGQQMIKLGMNLISKMEWVYSVESSGQIQKTLRVNGENILGVLYDKIQRREVLFAGSKTELIEIAYDSLSRPLSWKPLSNSFHRMTQTYDRFGRLESWNWGDLAENYFYDSSGRLERIFRGNSTILKYFYPDAISIHSVKVETGSGSIYLLDYEESGGLTRLQTPRGHMHSFAVKPMVGSLRWTYRAPWCVTGPYELHYSSSGFIESKKLPDGDESVTYVYDNFDRLYGIINGGTEVEFEYDSETGSMTMVVVKKLGLEMKLRNKYHMGLLKEQKIRFSNRFFDNAVFRHQYDGNGRPTTMMSIIGSDQEQQSWSTVYNSNTGQVEGISNLRVNRLNHNKTVIQDINNNYFKSVELDGNGRIASIIIGLRRKEMLSLRFEYDEHNRIIKRMTTNFEGRPSEDNFAYTPDGHLLKAWGPINFDYKYDANGNLIGQGQGSRQVSLQYDSGDRVEKIASKRINYDSNGCVSTIGQRKFWFDASGKLSEFISEDETRVSYYYDHLDRLIAWEDSRGRINQYFYANPLNENELTHVHNPKSGSTKILLYDHKGHLVAIETDDQRILVATDQVGSPILFYSDSNPSMKIPLGFRSGISSIHSSFLHMINEKGVFDTIIVQWLSPNWEKLSHSLTSPLDLFIYRFRNNDPINSDFSFHYADSYEEWTKLFELDQALSFSEPIRRDIIEPPRVPKSLYSSLELISSLSSSVETAKRNLFDLSFVKSSPYTKRRQLNQHFASLVPSFGEGFLLSVIKGNSVVTVLEGIPKGGVVQNILESLLNGSEYLDISYSKNDKSIYFFAKSSTSSFSTDTDNVKRLAGEFSVSSEDLSKSAGGGKDLKISNAHMEIHIFYGSDPNKQKDFILEQNSYRASGLAWSRAKRH</sequence>
<evidence type="ECO:0000256" key="1">
    <source>
        <dbReference type="ARBA" id="ARBA00004167"/>
    </source>
</evidence>
<evidence type="ECO:0000313" key="17">
    <source>
        <dbReference type="Proteomes" id="UP000675881"/>
    </source>
</evidence>
<keyword evidence="10 12" id="KW-1015">Disulfide bond</keyword>
<feature type="domain" description="EGF-like" evidence="15">
    <location>
        <begin position="428"/>
        <end position="464"/>
    </location>
</feature>
<comment type="caution">
    <text evidence="12">Lacks conserved residue(s) required for the propagation of feature annotation.</text>
</comment>
<evidence type="ECO:0000256" key="8">
    <source>
        <dbReference type="ARBA" id="ARBA00022989"/>
    </source>
</evidence>
<dbReference type="PANTHER" id="PTHR11219">
    <property type="entry name" value="TENEURIN AND N-ACETYLGLUCOSAMINE-1-PHOSPHODIESTER ALPHA-N-ACETYLGLUCOSAMINIDASE"/>
    <property type="match status" value="1"/>
</dbReference>
<feature type="disulfide bond" evidence="12">
    <location>
        <begin position="488"/>
        <end position="497"/>
    </location>
</feature>
<keyword evidence="4" id="KW-1003">Cell membrane</keyword>
<accession>A0A7R8HA91</accession>
<keyword evidence="11" id="KW-0325">Glycoprotein</keyword>
<dbReference type="PROSITE" id="PS00022">
    <property type="entry name" value="EGF_1"/>
    <property type="match status" value="4"/>
</dbReference>
<protein>
    <submittedName>
        <fullName evidence="16">Teneurin-m,Teneurin-a</fullName>
    </submittedName>
</protein>
<feature type="disulfide bond" evidence="12">
    <location>
        <begin position="634"/>
        <end position="644"/>
    </location>
</feature>
<reference evidence="16" key="1">
    <citation type="submission" date="2021-02" db="EMBL/GenBank/DDBJ databases">
        <authorList>
            <person name="Bekaert M."/>
        </authorList>
    </citation>
    <scope>NUCLEOTIDE SEQUENCE</scope>
    <source>
        <strain evidence="16">IoA-00</strain>
    </source>
</reference>
<dbReference type="Pfam" id="PF25020">
    <property type="entry name" value="TTR_TEN1-4"/>
    <property type="match status" value="1"/>
</dbReference>
<dbReference type="PROSITE" id="PS50026">
    <property type="entry name" value="EGF_3"/>
    <property type="match status" value="3"/>
</dbReference>
<evidence type="ECO:0000259" key="15">
    <source>
        <dbReference type="PROSITE" id="PS50026"/>
    </source>
</evidence>
<keyword evidence="17" id="KW-1185">Reference proteome</keyword>
<dbReference type="InterPro" id="IPR057627">
    <property type="entry name" value="FN-plug_TEN1-4"/>
</dbReference>
<evidence type="ECO:0000256" key="4">
    <source>
        <dbReference type="ARBA" id="ARBA00022475"/>
    </source>
</evidence>
<feature type="compositionally biased region" description="Basic and acidic residues" evidence="13">
    <location>
        <begin position="88"/>
        <end position="98"/>
    </location>
</feature>
<comment type="subcellular location">
    <subcellularLocation>
        <location evidence="2">Cell membrane</location>
    </subcellularLocation>
    <subcellularLocation>
        <location evidence="1">Membrane</location>
        <topology evidence="1">Single-pass membrane protein</topology>
    </subcellularLocation>
</comment>
<keyword evidence="8 14" id="KW-1133">Transmembrane helix</keyword>
<evidence type="ECO:0000256" key="14">
    <source>
        <dbReference type="SAM" id="Phobius"/>
    </source>
</evidence>
<feature type="region of interest" description="Disordered" evidence="13">
    <location>
        <begin position="117"/>
        <end position="137"/>
    </location>
</feature>
<dbReference type="InterPro" id="IPR051216">
    <property type="entry name" value="Teneurin"/>
</dbReference>
<keyword evidence="7" id="KW-0677">Repeat</keyword>
<evidence type="ECO:0000256" key="13">
    <source>
        <dbReference type="SAM" id="MobiDB-lite"/>
    </source>
</evidence>
<comment type="similarity">
    <text evidence="3">Belongs to the tenascin family. Teneurin subfamily.</text>
</comment>
<dbReference type="Gene3D" id="2.120.10.30">
    <property type="entry name" value="TolB, C-terminal domain"/>
    <property type="match status" value="1"/>
</dbReference>
<name>A0A7R8HA91_LEPSM</name>
<feature type="disulfide bond" evidence="12">
    <location>
        <begin position="656"/>
        <end position="665"/>
    </location>
</feature>
<dbReference type="Gene3D" id="2.180.10.10">
    <property type="entry name" value="RHS repeat-associated core"/>
    <property type="match status" value="1"/>
</dbReference>
<dbReference type="GO" id="GO:0008038">
    <property type="term" value="P:neuron recognition"/>
    <property type="evidence" value="ECO:0007669"/>
    <property type="project" value="UniProtKB-ARBA"/>
</dbReference>
<dbReference type="Pfam" id="PF24329">
    <property type="entry name" value="FN-plug_TEN1-4"/>
    <property type="match status" value="1"/>
</dbReference>
<dbReference type="GO" id="GO:0008045">
    <property type="term" value="P:motor neuron axon guidance"/>
    <property type="evidence" value="ECO:0007669"/>
    <property type="project" value="TreeGrafter"/>
</dbReference>
<organism evidence="16 17">
    <name type="scientific">Lepeophtheirus salmonis</name>
    <name type="common">Salmon louse</name>
    <name type="synonym">Caligus salmonis</name>
    <dbReference type="NCBI Taxonomy" id="72036"/>
    <lineage>
        <taxon>Eukaryota</taxon>
        <taxon>Metazoa</taxon>
        <taxon>Ecdysozoa</taxon>
        <taxon>Arthropoda</taxon>
        <taxon>Crustacea</taxon>
        <taxon>Multicrustacea</taxon>
        <taxon>Hexanauplia</taxon>
        <taxon>Copepoda</taxon>
        <taxon>Siphonostomatoida</taxon>
        <taxon>Caligidae</taxon>
        <taxon>Lepeophtheirus</taxon>
    </lineage>
</organism>
<dbReference type="FunFam" id="2.10.25.10:FF:000001">
    <property type="entry name" value="Tenascin C"/>
    <property type="match status" value="1"/>
</dbReference>
<feature type="domain" description="EGF-like" evidence="15">
    <location>
        <begin position="466"/>
        <end position="498"/>
    </location>
</feature>
<dbReference type="Pfam" id="PF25021">
    <property type="entry name" value="TEN_NHL"/>
    <property type="match status" value="2"/>
</dbReference>
<evidence type="ECO:0000256" key="11">
    <source>
        <dbReference type="ARBA" id="ARBA00023180"/>
    </source>
</evidence>
<dbReference type="InterPro" id="IPR056823">
    <property type="entry name" value="TEN-like_YD-shell"/>
</dbReference>
<dbReference type="Pfam" id="PF23093">
    <property type="entry name" value="GBD_Tenm3"/>
    <property type="match status" value="1"/>
</dbReference>
<feature type="compositionally biased region" description="Polar residues" evidence="13">
    <location>
        <begin position="77"/>
        <end position="86"/>
    </location>
</feature>
<proteinExistence type="inferred from homology"/>